<evidence type="ECO:0000313" key="2">
    <source>
        <dbReference type="EMBL" id="OSX66763.1"/>
    </source>
</evidence>
<dbReference type="OrthoDB" id="2791716at2759"/>
<proteinExistence type="predicted"/>
<feature type="transmembrane region" description="Helical" evidence="1">
    <location>
        <begin position="188"/>
        <end position="208"/>
    </location>
</feature>
<evidence type="ECO:0000256" key="1">
    <source>
        <dbReference type="SAM" id="Phobius"/>
    </source>
</evidence>
<protein>
    <submittedName>
        <fullName evidence="2">Uncharacterized protein</fullName>
    </submittedName>
</protein>
<keyword evidence="1" id="KW-0812">Transmembrane</keyword>
<evidence type="ECO:0000313" key="3">
    <source>
        <dbReference type="Proteomes" id="UP000194127"/>
    </source>
</evidence>
<sequence>MTTQLQLHDGDIDLESTMGQVFIGVLFSSLAYGLTCAQSLFYAWNYPADSSWQKTMDICIGPSTHYALVSQLTQNTRLARAEPRGSAFPSIVQDMKEAESEVFYQVPQFTHLRTQNFSWTFRVRRFPIISPPRFTQQFVSSAHDVHRVTHTRLNTSSRETAQIIVVFAVQCFFIHKIARLVRDRRRQVALSACMLLFALASVGSGIGVSDYLFDSTNLRNGVPGSLQVVFALVTDAAITTALTCVLHGEKTQFRGMGNTLAKLMMHCSLRQFYFRVHDNPLMVSDIFHWHDPACTVYVNSLLAVLIVSIPRPEYMRFRLNVRHHLRAQAAPVLRFTASRTERASAPEDVIALGEMPVGSGRQHTYPKRRGLLRTSGEPESLQIVETVVRHGEGSYNTRFQPLSYWASTTRGKYFPTGMTNTNKYHKYPS</sequence>
<dbReference type="RefSeq" id="XP_024343557.1">
    <property type="nucleotide sequence ID" value="XM_024478458.1"/>
</dbReference>
<organism evidence="2 3">
    <name type="scientific">Postia placenta MAD-698-R-SB12</name>
    <dbReference type="NCBI Taxonomy" id="670580"/>
    <lineage>
        <taxon>Eukaryota</taxon>
        <taxon>Fungi</taxon>
        <taxon>Dikarya</taxon>
        <taxon>Basidiomycota</taxon>
        <taxon>Agaricomycotina</taxon>
        <taxon>Agaricomycetes</taxon>
        <taxon>Polyporales</taxon>
        <taxon>Adustoporiaceae</taxon>
        <taxon>Rhodonia</taxon>
    </lineage>
</organism>
<dbReference type="GeneID" id="36323408"/>
<keyword evidence="1" id="KW-0472">Membrane</keyword>
<dbReference type="Proteomes" id="UP000194127">
    <property type="component" value="Unassembled WGS sequence"/>
</dbReference>
<name>A0A1X6NEF7_9APHY</name>
<feature type="transmembrane region" description="Helical" evidence="1">
    <location>
        <begin position="228"/>
        <end position="246"/>
    </location>
</feature>
<dbReference type="EMBL" id="KZ110592">
    <property type="protein sequence ID" value="OSX66763.1"/>
    <property type="molecule type" value="Genomic_DNA"/>
</dbReference>
<gene>
    <name evidence="2" type="ORF">POSPLADRAFT_1044099</name>
</gene>
<feature type="transmembrane region" description="Helical" evidence="1">
    <location>
        <begin position="21"/>
        <end position="44"/>
    </location>
</feature>
<reference evidence="2 3" key="1">
    <citation type="submission" date="2017-04" db="EMBL/GenBank/DDBJ databases">
        <title>Genome Sequence of the Model Brown-Rot Fungus Postia placenta SB12.</title>
        <authorList>
            <consortium name="DOE Joint Genome Institute"/>
            <person name="Gaskell J."/>
            <person name="Kersten P."/>
            <person name="Larrondo L.F."/>
            <person name="Canessa P."/>
            <person name="Martinez D."/>
            <person name="Hibbett D."/>
            <person name="Schmoll M."/>
            <person name="Kubicek C.P."/>
            <person name="Martinez A.T."/>
            <person name="Yadav J."/>
            <person name="Master E."/>
            <person name="Magnuson J.K."/>
            <person name="James T."/>
            <person name="Yaver D."/>
            <person name="Berka R."/>
            <person name="Labutti K."/>
            <person name="Lipzen A."/>
            <person name="Aerts A."/>
            <person name="Barry K."/>
            <person name="Henrissat B."/>
            <person name="Blanchette R."/>
            <person name="Grigoriev I."/>
            <person name="Cullen D."/>
        </authorList>
    </citation>
    <scope>NUCLEOTIDE SEQUENCE [LARGE SCALE GENOMIC DNA]</scope>
    <source>
        <strain evidence="2 3">MAD-698-R-SB12</strain>
    </source>
</reference>
<dbReference type="AlphaFoldDB" id="A0A1X6NEF7"/>
<keyword evidence="3" id="KW-1185">Reference proteome</keyword>
<keyword evidence="1" id="KW-1133">Transmembrane helix</keyword>
<accession>A0A1X6NEF7</accession>